<evidence type="ECO:0000313" key="3">
    <source>
        <dbReference type="Proteomes" id="UP000037643"/>
    </source>
</evidence>
<feature type="chain" id="PRO_5002562140" evidence="1">
    <location>
        <begin position="18"/>
        <end position="140"/>
    </location>
</feature>
<sequence precursor="true">MKHGILVPLIAASAALASPVAAEKPSRGEVRLAEMLEGRVAGEPVRCLQESQRDAVEIISRTAIVFRDGATLWVNRPGGARMLSSSDLPVFHQYGTEVCRHDRVELHDRLGGVPGPILILDSFVPYTKAGGDQSQEKQGG</sequence>
<dbReference type="EMBL" id="CP011805">
    <property type="protein sequence ID" value="AKM08564.1"/>
    <property type="molecule type" value="Genomic_DNA"/>
</dbReference>
<protein>
    <submittedName>
        <fullName evidence="2">Uncharacterized protein</fullName>
    </submittedName>
</protein>
<accession>A0A0G3XDA7</accession>
<keyword evidence="1" id="KW-0732">Signal</keyword>
<dbReference type="KEGG" id="amx:AM2010_2509"/>
<name>A0A0G3XDA7_9SPHN</name>
<reference evidence="2 3" key="1">
    <citation type="submission" date="2015-06" db="EMBL/GenBank/DDBJ databases">
        <authorList>
            <person name="Kim K.M."/>
        </authorList>
    </citation>
    <scope>NUCLEOTIDE SEQUENCE [LARGE SCALE GENOMIC DNA]</scope>
    <source>
        <strain evidence="2 3">KCTC 22370</strain>
    </source>
</reference>
<gene>
    <name evidence="2" type="ORF">AM2010_2509</name>
</gene>
<evidence type="ECO:0000313" key="2">
    <source>
        <dbReference type="EMBL" id="AKM08564.1"/>
    </source>
</evidence>
<dbReference type="AlphaFoldDB" id="A0A0G3XDA7"/>
<keyword evidence="3" id="KW-1185">Reference proteome</keyword>
<dbReference type="OrthoDB" id="5956991at2"/>
<proteinExistence type="predicted"/>
<dbReference type="RefSeq" id="WP_047807372.1">
    <property type="nucleotide sequence ID" value="NZ_CP011805.1"/>
</dbReference>
<dbReference type="Proteomes" id="UP000037643">
    <property type="component" value="Chromosome"/>
</dbReference>
<organism evidence="2 3">
    <name type="scientific">Pelagerythrobacter marensis</name>
    <dbReference type="NCBI Taxonomy" id="543877"/>
    <lineage>
        <taxon>Bacteria</taxon>
        <taxon>Pseudomonadati</taxon>
        <taxon>Pseudomonadota</taxon>
        <taxon>Alphaproteobacteria</taxon>
        <taxon>Sphingomonadales</taxon>
        <taxon>Erythrobacteraceae</taxon>
        <taxon>Pelagerythrobacter</taxon>
    </lineage>
</organism>
<evidence type="ECO:0000256" key="1">
    <source>
        <dbReference type="SAM" id="SignalP"/>
    </source>
</evidence>
<feature type="signal peptide" evidence="1">
    <location>
        <begin position="1"/>
        <end position="17"/>
    </location>
</feature>
<dbReference type="PATRIC" id="fig|543877.4.peg.2544"/>
<dbReference type="STRING" id="543877.AM2010_2509"/>